<dbReference type="RefSeq" id="XP_020633807.2">
    <property type="nucleotide sequence ID" value="XM_020778148.2"/>
</dbReference>
<dbReference type="OrthoDB" id="5984008at2759"/>
<evidence type="ECO:0000259" key="12">
    <source>
        <dbReference type="PROSITE" id="PS50259"/>
    </source>
</evidence>
<keyword evidence="3 11" id="KW-0812">Transmembrane</keyword>
<dbReference type="PANTHER" id="PTHR24061:SF599">
    <property type="entry name" value="G-PROTEIN COUPLED RECEPTORS FAMILY 3 PROFILE DOMAIN-CONTAINING PROTEIN"/>
    <property type="match status" value="1"/>
</dbReference>
<feature type="domain" description="G-protein coupled receptors family 3 profile" evidence="12">
    <location>
        <begin position="256"/>
        <end position="520"/>
    </location>
</feature>
<sequence>MFDSICSTVPKFYQHIQTLAFAVNEINENPEILPNHTLGFHILDSYFDARMTYRSTMEFLYNSFRFVPNYECVTRRNVVSVIGGMGSHISLCMADILSLYKIPQLHSFLQGISFNNSMGEKVSFDDRGEMVTGFDIVNMVIFPNLSFHRVKVGRVDPNAPEGKEVIYDNLIEWHHNFNQVQPVSVCSDPCPAGFQKRKKEGEKFCCYNCDPCPEGKISDRNDMDYCFQCSEDHHPSKNQDHCIPKSITFLSYEDPIGIGLASLAVFFVIITALVTGSFIKHKDTPIVKANNRDLTYTLLTSLLLCFLSSLLFLGQPRMLTCLLRQSVFSIIFSMAVSSMLAKTTTVVVAFMATVPGSNMRKLMGRRLPTSIVIFCPLIQAGICAIWLGTSAPFPDADMQSLTEEIIIECNEGFVSMFYLVLGYLGVLSVTNFVIAFLARNLPDTFNEAKFITFSMLIFCSVWFSFVPAYLSTKGKYMVAVEIFSILASSAGLLICIFFPKCYIILLRPEMNSKELLMQKKN</sequence>
<dbReference type="InParanoid" id="A0A6J0SC02"/>
<evidence type="ECO:0000256" key="1">
    <source>
        <dbReference type="ARBA" id="ARBA00004651"/>
    </source>
</evidence>
<dbReference type="CDD" id="cd15283">
    <property type="entry name" value="7tmC_V2R_pheromone"/>
    <property type="match status" value="1"/>
</dbReference>
<keyword evidence="8" id="KW-0675">Receptor</keyword>
<dbReference type="InterPro" id="IPR001828">
    <property type="entry name" value="ANF_lig-bd_rcpt"/>
</dbReference>
<evidence type="ECO:0000313" key="14">
    <source>
        <dbReference type="RefSeq" id="XP_020633807.2"/>
    </source>
</evidence>
<keyword evidence="6" id="KW-0297">G-protein coupled receptor</keyword>
<accession>A0A6J0SC02</accession>
<feature type="transmembrane region" description="Helical" evidence="11">
    <location>
        <begin position="413"/>
        <end position="438"/>
    </location>
</feature>
<dbReference type="PANTHER" id="PTHR24061">
    <property type="entry name" value="CALCIUM-SENSING RECEPTOR-RELATED"/>
    <property type="match status" value="1"/>
</dbReference>
<dbReference type="KEGG" id="pvt:110070468"/>
<dbReference type="PROSITE" id="PS50259">
    <property type="entry name" value="G_PROTEIN_RECEP_F3_4"/>
    <property type="match status" value="1"/>
</dbReference>
<dbReference type="InterPro" id="IPR004073">
    <property type="entry name" value="GPCR_3_vmron_rcpt_2"/>
</dbReference>
<keyword evidence="4" id="KW-0732">Signal</keyword>
<dbReference type="InterPro" id="IPR000068">
    <property type="entry name" value="GPCR_3_Ca_sens_rcpt-rel"/>
</dbReference>
<evidence type="ECO:0000256" key="6">
    <source>
        <dbReference type="ARBA" id="ARBA00023040"/>
    </source>
</evidence>
<feature type="transmembrane region" description="Helical" evidence="11">
    <location>
        <begin position="371"/>
        <end position="393"/>
    </location>
</feature>
<evidence type="ECO:0000313" key="13">
    <source>
        <dbReference type="Proteomes" id="UP001652642"/>
    </source>
</evidence>
<evidence type="ECO:0000256" key="5">
    <source>
        <dbReference type="ARBA" id="ARBA00022989"/>
    </source>
</evidence>
<dbReference type="Proteomes" id="UP001652642">
    <property type="component" value="Chromosome 6"/>
</dbReference>
<dbReference type="GO" id="GO:0004930">
    <property type="term" value="F:G protein-coupled receptor activity"/>
    <property type="evidence" value="ECO:0007669"/>
    <property type="project" value="UniProtKB-KW"/>
</dbReference>
<keyword evidence="2" id="KW-1003">Cell membrane</keyword>
<feature type="transmembrane region" description="Helical" evidence="11">
    <location>
        <begin position="326"/>
        <end position="350"/>
    </location>
</feature>
<evidence type="ECO:0000256" key="10">
    <source>
        <dbReference type="ARBA" id="ARBA00023224"/>
    </source>
</evidence>
<keyword evidence="9" id="KW-0325">Glycoprotein</keyword>
<dbReference type="GeneID" id="110070468"/>
<evidence type="ECO:0000256" key="7">
    <source>
        <dbReference type="ARBA" id="ARBA00023136"/>
    </source>
</evidence>
<feature type="transmembrane region" description="Helical" evidence="11">
    <location>
        <begin position="256"/>
        <end position="274"/>
    </location>
</feature>
<proteinExistence type="predicted"/>
<organism evidence="13 14">
    <name type="scientific">Pogona vitticeps</name>
    <name type="common">central bearded dragon</name>
    <dbReference type="NCBI Taxonomy" id="103695"/>
    <lineage>
        <taxon>Eukaryota</taxon>
        <taxon>Metazoa</taxon>
        <taxon>Chordata</taxon>
        <taxon>Craniata</taxon>
        <taxon>Vertebrata</taxon>
        <taxon>Euteleostomi</taxon>
        <taxon>Lepidosauria</taxon>
        <taxon>Squamata</taxon>
        <taxon>Bifurcata</taxon>
        <taxon>Unidentata</taxon>
        <taxon>Episquamata</taxon>
        <taxon>Toxicofera</taxon>
        <taxon>Iguania</taxon>
        <taxon>Acrodonta</taxon>
        <taxon>Agamidae</taxon>
        <taxon>Amphibolurinae</taxon>
        <taxon>Pogona</taxon>
    </lineage>
</organism>
<dbReference type="Pfam" id="PF01094">
    <property type="entry name" value="ANF_receptor"/>
    <property type="match status" value="1"/>
</dbReference>
<dbReference type="PROSITE" id="PS00981">
    <property type="entry name" value="G_PROTEIN_RECEP_F3_3"/>
    <property type="match status" value="1"/>
</dbReference>
<dbReference type="InterPro" id="IPR011500">
    <property type="entry name" value="GPCR_3_9-Cys_dom"/>
</dbReference>
<dbReference type="SUPFAM" id="SSF53822">
    <property type="entry name" value="Periplasmic binding protein-like I"/>
    <property type="match status" value="2"/>
</dbReference>
<evidence type="ECO:0000256" key="4">
    <source>
        <dbReference type="ARBA" id="ARBA00022729"/>
    </source>
</evidence>
<evidence type="ECO:0000256" key="3">
    <source>
        <dbReference type="ARBA" id="ARBA00022692"/>
    </source>
</evidence>
<keyword evidence="13" id="KW-1185">Reference proteome</keyword>
<protein>
    <submittedName>
        <fullName evidence="14">Vomeronasal type-2 receptor 26-like</fullName>
    </submittedName>
</protein>
<dbReference type="Pfam" id="PF07562">
    <property type="entry name" value="NCD3G"/>
    <property type="match status" value="1"/>
</dbReference>
<evidence type="ECO:0000256" key="9">
    <source>
        <dbReference type="ARBA" id="ARBA00023180"/>
    </source>
</evidence>
<evidence type="ECO:0000256" key="11">
    <source>
        <dbReference type="SAM" id="Phobius"/>
    </source>
</evidence>
<evidence type="ECO:0000256" key="2">
    <source>
        <dbReference type="ARBA" id="ARBA00022475"/>
    </source>
</evidence>
<dbReference type="InterPro" id="IPR000337">
    <property type="entry name" value="GPCR_3"/>
</dbReference>
<dbReference type="InterPro" id="IPR038550">
    <property type="entry name" value="GPCR_3_9-Cys_sf"/>
</dbReference>
<dbReference type="PRINTS" id="PR01535">
    <property type="entry name" value="VOMERONASL2R"/>
</dbReference>
<keyword evidence="5 11" id="KW-1133">Transmembrane helix</keyword>
<dbReference type="AlphaFoldDB" id="A0A6J0SC02"/>
<comment type="subcellular location">
    <subcellularLocation>
        <location evidence="1">Cell membrane</location>
        <topology evidence="1">Multi-pass membrane protein</topology>
    </subcellularLocation>
</comment>
<feature type="transmembrane region" description="Helical" evidence="11">
    <location>
        <begin position="482"/>
        <end position="505"/>
    </location>
</feature>
<name>A0A6J0SC02_9SAUR</name>
<feature type="transmembrane region" description="Helical" evidence="11">
    <location>
        <begin position="294"/>
        <end position="314"/>
    </location>
</feature>
<reference evidence="14" key="1">
    <citation type="submission" date="2025-08" db="UniProtKB">
        <authorList>
            <consortium name="RefSeq"/>
        </authorList>
    </citation>
    <scope>IDENTIFICATION</scope>
</reference>
<dbReference type="InterPro" id="IPR028082">
    <property type="entry name" value="Peripla_BP_I"/>
</dbReference>
<evidence type="ECO:0000256" key="8">
    <source>
        <dbReference type="ARBA" id="ARBA00023170"/>
    </source>
</evidence>
<feature type="transmembrane region" description="Helical" evidence="11">
    <location>
        <begin position="450"/>
        <end position="470"/>
    </location>
</feature>
<dbReference type="Pfam" id="PF00003">
    <property type="entry name" value="7tm_3"/>
    <property type="match status" value="1"/>
</dbReference>
<dbReference type="Gene3D" id="2.10.50.30">
    <property type="entry name" value="GPCR, family 3, nine cysteines domain"/>
    <property type="match status" value="1"/>
</dbReference>
<gene>
    <name evidence="14" type="primary">LOC110070468</name>
</gene>
<dbReference type="Gene3D" id="3.40.50.2300">
    <property type="match status" value="3"/>
</dbReference>
<dbReference type="PRINTS" id="PR00248">
    <property type="entry name" value="GPCRMGR"/>
</dbReference>
<dbReference type="InterPro" id="IPR017978">
    <property type="entry name" value="GPCR_3_C"/>
</dbReference>
<keyword evidence="10" id="KW-0807">Transducer</keyword>
<dbReference type="InterPro" id="IPR017979">
    <property type="entry name" value="GPCR_3_CS"/>
</dbReference>
<keyword evidence="7 11" id="KW-0472">Membrane</keyword>
<dbReference type="GO" id="GO:0005886">
    <property type="term" value="C:plasma membrane"/>
    <property type="evidence" value="ECO:0007669"/>
    <property type="project" value="UniProtKB-SubCell"/>
</dbReference>